<accession>A0A0R3DY70</accession>
<dbReference type="InterPro" id="IPR044894">
    <property type="entry name" value="TubC_N_sf"/>
</dbReference>
<protein>
    <recommendedName>
        <fullName evidence="8">Methyltransferase small domain-containing protein</fullName>
    </recommendedName>
</protein>
<evidence type="ECO:0000313" key="6">
    <source>
        <dbReference type="EMBL" id="KRQ12612.1"/>
    </source>
</evidence>
<dbReference type="AlphaFoldDB" id="A0A0R3DY70"/>
<dbReference type="SUPFAM" id="SSF53335">
    <property type="entry name" value="S-adenosyl-L-methionine-dependent methyltransferases"/>
    <property type="match status" value="1"/>
</dbReference>
<sequence>MTETVALLSALRQRDVKLWIERDQLKCSAPAGALDAEMRASLVNQKDQLLALLRQSNGNPAAPEEPAPPLLPTISRQVGLPVIPARDEQMSDFVSALRSCGYDLAKCAARVGVFPRLGVNFWERMRSNWKPQPDDPIDNLITLFIDGHAVRADLLARQISASFVDTALEMRLVEERGHLLNANLCLFPCFGKYIVTDQAAKNTAINQVMWLWGESFILGGFVDRKVRRRGIDLGTGSGVHAILASDHCSQVVGADVSSRAIAFSNFNAQLNGSKNIDFVLSDLLDSIDGSCDLLIANVPYAPDTAARAGDNFWSGGIDGTDLLRRVVEALPTRLERDGVAHINSLFPNPPGTQIKDHFDAWLGGKLGEWQVLDHTWAVPRYQDLLSDKPYEGDKSAWRFGVVSLRRSGGGNGWWKELAGRGRFFRPDGSCAVVADHELHQAAP</sequence>
<dbReference type="GO" id="GO:0008757">
    <property type="term" value="F:S-adenosylmethionine-dependent methyltransferase activity"/>
    <property type="evidence" value="ECO:0007669"/>
    <property type="project" value="TreeGrafter"/>
</dbReference>
<dbReference type="CDD" id="cd02440">
    <property type="entry name" value="AdoMet_MTases"/>
    <property type="match status" value="1"/>
</dbReference>
<reference evidence="6 7" key="1">
    <citation type="submission" date="2015-09" db="EMBL/GenBank/DDBJ databases">
        <title>Draft Genome Sequence of Bradyrhizobium manausense Strain BR 3351T, a Novel Symbiotic Nitrogen-Fixing Alphaproteobacterium Isolated from Brazilian Amazon Rain Forest.</title>
        <authorList>
            <person name="De Araujo J.L."/>
            <person name="Zilli J.E."/>
        </authorList>
    </citation>
    <scope>NUCLEOTIDE SEQUENCE [LARGE SCALE GENOMIC DNA]</scope>
    <source>
        <strain evidence="6 7">BR3351</strain>
    </source>
</reference>
<dbReference type="InterPro" id="IPR041464">
    <property type="entry name" value="TubC_N"/>
</dbReference>
<dbReference type="RefSeq" id="WP_057747593.1">
    <property type="nucleotide sequence ID" value="NZ_LJYG01000062.1"/>
</dbReference>
<keyword evidence="3" id="KW-0949">S-adenosyl-L-methionine</keyword>
<evidence type="ECO:0000256" key="2">
    <source>
        <dbReference type="ARBA" id="ARBA00022679"/>
    </source>
</evidence>
<dbReference type="PANTHER" id="PTHR45875">
    <property type="entry name" value="METHYLTRANSFERASE N6AMT1"/>
    <property type="match status" value="1"/>
</dbReference>
<dbReference type="InterPro" id="IPR007848">
    <property type="entry name" value="Small_mtfrase_dom"/>
</dbReference>
<comment type="caution">
    <text evidence="6">The sequence shown here is derived from an EMBL/GenBank/DDBJ whole genome shotgun (WGS) entry which is preliminary data.</text>
</comment>
<dbReference type="Pfam" id="PF18563">
    <property type="entry name" value="TubC_N"/>
    <property type="match status" value="1"/>
</dbReference>
<name>A0A0R3DY70_9BRAD</name>
<keyword evidence="7" id="KW-1185">Reference proteome</keyword>
<dbReference type="PANTHER" id="PTHR45875:SF1">
    <property type="entry name" value="METHYLTRANSFERASE N6AMT1"/>
    <property type="match status" value="1"/>
</dbReference>
<evidence type="ECO:0000259" key="5">
    <source>
        <dbReference type="Pfam" id="PF18563"/>
    </source>
</evidence>
<feature type="domain" description="Methyltransferase small" evidence="4">
    <location>
        <begin position="223"/>
        <end position="304"/>
    </location>
</feature>
<dbReference type="OrthoDB" id="9800643at2"/>
<dbReference type="GO" id="GO:0008276">
    <property type="term" value="F:protein methyltransferase activity"/>
    <property type="evidence" value="ECO:0007669"/>
    <property type="project" value="TreeGrafter"/>
</dbReference>
<evidence type="ECO:0000256" key="1">
    <source>
        <dbReference type="ARBA" id="ARBA00022603"/>
    </source>
</evidence>
<evidence type="ECO:0008006" key="8">
    <source>
        <dbReference type="Google" id="ProtNLM"/>
    </source>
</evidence>
<dbReference type="Proteomes" id="UP000051936">
    <property type="component" value="Unassembled WGS sequence"/>
</dbReference>
<organism evidence="6 7">
    <name type="scientific">Bradyrhizobium manausense</name>
    <dbReference type="NCBI Taxonomy" id="989370"/>
    <lineage>
        <taxon>Bacteria</taxon>
        <taxon>Pseudomonadati</taxon>
        <taxon>Pseudomonadota</taxon>
        <taxon>Alphaproteobacteria</taxon>
        <taxon>Hyphomicrobiales</taxon>
        <taxon>Nitrobacteraceae</taxon>
        <taxon>Bradyrhizobium</taxon>
    </lineage>
</organism>
<dbReference type="Gene3D" id="1.10.10.1830">
    <property type="entry name" value="Non-ribosomal peptide synthase, adenylation domain"/>
    <property type="match status" value="1"/>
</dbReference>
<dbReference type="STRING" id="989370.AOQ71_15790"/>
<evidence type="ECO:0000256" key="3">
    <source>
        <dbReference type="ARBA" id="ARBA00022691"/>
    </source>
</evidence>
<dbReference type="EMBL" id="LJYG01000062">
    <property type="protein sequence ID" value="KRQ12612.1"/>
    <property type="molecule type" value="Genomic_DNA"/>
</dbReference>
<feature type="domain" description="TubC N-terminal docking" evidence="5">
    <location>
        <begin position="6"/>
        <end position="55"/>
    </location>
</feature>
<proteinExistence type="predicted"/>
<gene>
    <name evidence="6" type="ORF">AOQ71_15790</name>
</gene>
<dbReference type="InterPro" id="IPR052190">
    <property type="entry name" value="Euk-Arch_PrmC-MTase"/>
</dbReference>
<keyword evidence="2" id="KW-0808">Transferase</keyword>
<dbReference type="GO" id="GO:0035657">
    <property type="term" value="C:eRF1 methyltransferase complex"/>
    <property type="evidence" value="ECO:0007669"/>
    <property type="project" value="TreeGrafter"/>
</dbReference>
<dbReference type="GO" id="GO:0032259">
    <property type="term" value="P:methylation"/>
    <property type="evidence" value="ECO:0007669"/>
    <property type="project" value="UniProtKB-KW"/>
</dbReference>
<evidence type="ECO:0000259" key="4">
    <source>
        <dbReference type="Pfam" id="PF05175"/>
    </source>
</evidence>
<dbReference type="InterPro" id="IPR029063">
    <property type="entry name" value="SAM-dependent_MTases_sf"/>
</dbReference>
<dbReference type="Gene3D" id="3.40.50.150">
    <property type="entry name" value="Vaccinia Virus protein VP39"/>
    <property type="match status" value="1"/>
</dbReference>
<evidence type="ECO:0000313" key="7">
    <source>
        <dbReference type="Proteomes" id="UP000051936"/>
    </source>
</evidence>
<dbReference type="Pfam" id="PF05175">
    <property type="entry name" value="MTS"/>
    <property type="match status" value="1"/>
</dbReference>
<keyword evidence="1" id="KW-0489">Methyltransferase</keyword>